<dbReference type="AlphaFoldDB" id="A0A7T8KBA8"/>
<feature type="transmembrane region" description="Helical" evidence="7">
    <location>
        <begin position="37"/>
        <end position="57"/>
    </location>
</feature>
<comment type="subcellular location">
    <subcellularLocation>
        <location evidence="1">Membrane</location>
        <topology evidence="1">Multi-pass membrane protein</topology>
    </subcellularLocation>
</comment>
<keyword evidence="4" id="KW-0571">Peptide transport</keyword>
<dbReference type="InterPro" id="IPR036259">
    <property type="entry name" value="MFS_trans_sf"/>
</dbReference>
<keyword evidence="8" id="KW-0732">Signal</keyword>
<evidence type="ECO:0000256" key="8">
    <source>
        <dbReference type="SAM" id="SignalP"/>
    </source>
</evidence>
<feature type="transmembrane region" description="Helical" evidence="7">
    <location>
        <begin position="100"/>
        <end position="117"/>
    </location>
</feature>
<keyword evidence="10" id="KW-1185">Reference proteome</keyword>
<dbReference type="Pfam" id="PF00854">
    <property type="entry name" value="PTR2"/>
    <property type="match status" value="1"/>
</dbReference>
<keyword evidence="6 7" id="KW-0472">Membrane</keyword>
<evidence type="ECO:0000256" key="3">
    <source>
        <dbReference type="ARBA" id="ARBA00022692"/>
    </source>
</evidence>
<evidence type="ECO:0000313" key="10">
    <source>
        <dbReference type="Proteomes" id="UP000595437"/>
    </source>
</evidence>
<dbReference type="SUPFAM" id="SSF103473">
    <property type="entry name" value="MFS general substrate transporter"/>
    <property type="match status" value="1"/>
</dbReference>
<keyword evidence="4" id="KW-0653">Protein transport</keyword>
<dbReference type="InterPro" id="IPR000109">
    <property type="entry name" value="POT_fam"/>
</dbReference>
<dbReference type="Proteomes" id="UP000595437">
    <property type="component" value="Chromosome 3"/>
</dbReference>
<feature type="non-terminal residue" evidence="9">
    <location>
        <position position="1"/>
    </location>
</feature>
<evidence type="ECO:0000256" key="7">
    <source>
        <dbReference type="SAM" id="Phobius"/>
    </source>
</evidence>
<gene>
    <name evidence="9" type="ORF">FKW44_004372</name>
</gene>
<dbReference type="Gene3D" id="1.20.1250.20">
    <property type="entry name" value="MFS general substrate transporter like domains"/>
    <property type="match status" value="1"/>
</dbReference>
<comment type="similarity">
    <text evidence="2">Belongs to the major facilitator superfamily. Proton-dependent oligopeptide transporter (POT/PTR) (TC 2.A.17) family.</text>
</comment>
<evidence type="ECO:0000256" key="2">
    <source>
        <dbReference type="ARBA" id="ARBA00005982"/>
    </source>
</evidence>
<evidence type="ECO:0000256" key="1">
    <source>
        <dbReference type="ARBA" id="ARBA00004141"/>
    </source>
</evidence>
<organism evidence="9 10">
    <name type="scientific">Caligus rogercresseyi</name>
    <name type="common">Sea louse</name>
    <dbReference type="NCBI Taxonomy" id="217165"/>
    <lineage>
        <taxon>Eukaryota</taxon>
        <taxon>Metazoa</taxon>
        <taxon>Ecdysozoa</taxon>
        <taxon>Arthropoda</taxon>
        <taxon>Crustacea</taxon>
        <taxon>Multicrustacea</taxon>
        <taxon>Hexanauplia</taxon>
        <taxon>Copepoda</taxon>
        <taxon>Siphonostomatoida</taxon>
        <taxon>Caligidae</taxon>
        <taxon>Caligus</taxon>
    </lineage>
</organism>
<reference evidence="10" key="1">
    <citation type="submission" date="2021-01" db="EMBL/GenBank/DDBJ databases">
        <title>Caligus Genome Assembly.</title>
        <authorList>
            <person name="Gallardo-Escarate C."/>
        </authorList>
    </citation>
    <scope>NUCLEOTIDE SEQUENCE [LARGE SCALE GENOMIC DNA]</scope>
</reference>
<dbReference type="GO" id="GO:0016020">
    <property type="term" value="C:membrane"/>
    <property type="evidence" value="ECO:0007669"/>
    <property type="project" value="UniProtKB-SubCell"/>
</dbReference>
<keyword evidence="5 7" id="KW-1133">Transmembrane helix</keyword>
<sequence length="128" mass="14430">FGGMLLALAFVVAGALEIMLNNSEVGSIHMVWLIPQYFILTCAEVMFSITSLQFVFTEAPSNMKTVVQALYLLTTAFGNFIDIMIIGIFDSMFSRAMESFVFSAIMFADMLLFLYLAKGYKTYQPRRD</sequence>
<accession>A0A7T8KBA8</accession>
<evidence type="ECO:0008006" key="11">
    <source>
        <dbReference type="Google" id="ProtNLM"/>
    </source>
</evidence>
<dbReference type="EMBL" id="CP045892">
    <property type="protein sequence ID" value="QQP52270.1"/>
    <property type="molecule type" value="Genomic_DNA"/>
</dbReference>
<name>A0A7T8KBA8_CALRO</name>
<evidence type="ECO:0000256" key="5">
    <source>
        <dbReference type="ARBA" id="ARBA00022989"/>
    </source>
</evidence>
<evidence type="ECO:0000313" key="9">
    <source>
        <dbReference type="EMBL" id="QQP52270.1"/>
    </source>
</evidence>
<protein>
    <recommendedName>
        <fullName evidence="11">Peptide transporter family 1</fullName>
    </recommendedName>
</protein>
<dbReference type="GO" id="GO:0022857">
    <property type="term" value="F:transmembrane transporter activity"/>
    <property type="evidence" value="ECO:0007669"/>
    <property type="project" value="InterPro"/>
</dbReference>
<feature type="chain" id="PRO_5030802225" description="Peptide transporter family 1" evidence="8">
    <location>
        <begin position="16"/>
        <end position="128"/>
    </location>
</feature>
<dbReference type="GO" id="GO:0015833">
    <property type="term" value="P:peptide transport"/>
    <property type="evidence" value="ECO:0007669"/>
    <property type="project" value="UniProtKB-KW"/>
</dbReference>
<evidence type="ECO:0000256" key="6">
    <source>
        <dbReference type="ARBA" id="ARBA00023136"/>
    </source>
</evidence>
<dbReference type="OrthoDB" id="8904098at2759"/>
<dbReference type="PANTHER" id="PTHR11654">
    <property type="entry name" value="OLIGOPEPTIDE TRANSPORTER-RELATED"/>
    <property type="match status" value="1"/>
</dbReference>
<evidence type="ECO:0000256" key="4">
    <source>
        <dbReference type="ARBA" id="ARBA00022856"/>
    </source>
</evidence>
<proteinExistence type="inferred from homology"/>
<keyword evidence="4" id="KW-0813">Transport</keyword>
<feature type="signal peptide" evidence="8">
    <location>
        <begin position="1"/>
        <end position="15"/>
    </location>
</feature>
<feature type="transmembrane region" description="Helical" evidence="7">
    <location>
        <begin position="69"/>
        <end position="88"/>
    </location>
</feature>
<keyword evidence="3 7" id="KW-0812">Transmembrane</keyword>